<dbReference type="Pfam" id="PF20117">
    <property type="entry name" value="DUF6507"/>
    <property type="match status" value="1"/>
</dbReference>
<proteinExistence type="predicted"/>
<dbReference type="OrthoDB" id="9970010at2"/>
<accession>A0A1H8CFJ1</accession>
<dbReference type="EMBL" id="SOFF01000030">
    <property type="protein sequence ID" value="TFB89360.1"/>
    <property type="molecule type" value="Genomic_DNA"/>
</dbReference>
<evidence type="ECO:0000313" key="1">
    <source>
        <dbReference type="EMBL" id="TFB89360.1"/>
    </source>
</evidence>
<organism evidence="1 2">
    <name type="scientific">Cryobacterium luteum</name>
    <dbReference type="NCBI Taxonomy" id="1424661"/>
    <lineage>
        <taxon>Bacteria</taxon>
        <taxon>Bacillati</taxon>
        <taxon>Actinomycetota</taxon>
        <taxon>Actinomycetes</taxon>
        <taxon>Micrococcales</taxon>
        <taxon>Microbacteriaceae</taxon>
        <taxon>Cryobacterium</taxon>
    </lineage>
</organism>
<protein>
    <recommendedName>
        <fullName evidence="3">Excreted virulence factor EspC, type VII ESX diderm</fullName>
    </recommendedName>
</protein>
<dbReference type="RefSeq" id="WP_092107494.1">
    <property type="nucleotide sequence ID" value="NZ_FOCN01000002.1"/>
</dbReference>
<name>A0A1H8CFJ1_9MICO</name>
<comment type="caution">
    <text evidence="1">The sequence shown here is derived from an EMBL/GenBank/DDBJ whole genome shotgun (WGS) entry which is preliminary data.</text>
</comment>
<dbReference type="Proteomes" id="UP000297654">
    <property type="component" value="Unassembled WGS sequence"/>
</dbReference>
<dbReference type="STRING" id="1424661.SAMN05216281_102377"/>
<gene>
    <name evidence="1" type="ORF">E3O10_10910</name>
</gene>
<evidence type="ECO:0000313" key="2">
    <source>
        <dbReference type="Proteomes" id="UP000297654"/>
    </source>
</evidence>
<sequence length="106" mass="11175">MSQSWSIDLPETRRIFGAVAAESAEFDTAATALTSELAEASAAAPGSRTAMALLELAESQLMVSVASAKSHLESATFHTAEAVDAYERGDLQMAEDNQGKLDEVAR</sequence>
<keyword evidence="2" id="KW-1185">Reference proteome</keyword>
<reference evidence="1 2" key="1">
    <citation type="submission" date="2019-03" db="EMBL/GenBank/DDBJ databases">
        <title>Genomics of glacier-inhabiting Cryobacterium strains.</title>
        <authorList>
            <person name="Liu Q."/>
            <person name="Xin Y.-H."/>
        </authorList>
    </citation>
    <scope>NUCLEOTIDE SEQUENCE [LARGE SCALE GENOMIC DNA]</scope>
    <source>
        <strain evidence="1 2">Hh15</strain>
    </source>
</reference>
<evidence type="ECO:0008006" key="3">
    <source>
        <dbReference type="Google" id="ProtNLM"/>
    </source>
</evidence>
<dbReference type="InterPro" id="IPR045436">
    <property type="entry name" value="DUF6507"/>
</dbReference>
<dbReference type="AlphaFoldDB" id="A0A1H8CFJ1"/>